<evidence type="ECO:0000256" key="1">
    <source>
        <dbReference type="SAM" id="MobiDB-lite"/>
    </source>
</evidence>
<accession>S3CTH9</accession>
<dbReference type="Proteomes" id="UP000016923">
    <property type="component" value="Unassembled WGS sequence"/>
</dbReference>
<feature type="compositionally biased region" description="Low complexity" evidence="1">
    <location>
        <begin position="204"/>
        <end position="220"/>
    </location>
</feature>
<feature type="compositionally biased region" description="Polar residues" evidence="1">
    <location>
        <begin position="241"/>
        <end position="252"/>
    </location>
</feature>
<dbReference type="VEuPathDB" id="FungiDB:F503_04853"/>
<dbReference type="PANTHER" id="PTHR38113:SF2">
    <property type="entry name" value="DUF2293 DOMAIN-CONTAINING PROTEIN"/>
    <property type="match status" value="1"/>
</dbReference>
<dbReference type="OrthoDB" id="5381833at2759"/>
<feature type="compositionally biased region" description="Acidic residues" evidence="1">
    <location>
        <begin position="298"/>
        <end position="327"/>
    </location>
</feature>
<dbReference type="eggNOG" id="ENOG502SQI9">
    <property type="taxonomic scope" value="Eukaryota"/>
</dbReference>
<name>S3CTH9_OPHP1</name>
<feature type="region of interest" description="Disordered" evidence="1">
    <location>
        <begin position="166"/>
        <end position="186"/>
    </location>
</feature>
<dbReference type="InterPro" id="IPR018744">
    <property type="entry name" value="DUF2293"/>
</dbReference>
<gene>
    <name evidence="3" type="ORF">F503_04853</name>
</gene>
<reference evidence="3 4" key="1">
    <citation type="journal article" date="2013" name="BMC Genomics">
        <title>The genome and transcriptome of the pine saprophyte Ophiostoma piceae, and a comparison with the bark beetle-associated pine pathogen Grosmannia clavigera.</title>
        <authorList>
            <person name="Haridas S."/>
            <person name="Wang Y."/>
            <person name="Lim L."/>
            <person name="Massoumi Alamouti S."/>
            <person name="Jackman S."/>
            <person name="Docking R."/>
            <person name="Robertson G."/>
            <person name="Birol I."/>
            <person name="Bohlmann J."/>
            <person name="Breuil C."/>
        </authorList>
    </citation>
    <scope>NUCLEOTIDE SEQUENCE [LARGE SCALE GENOMIC DNA]</scope>
    <source>
        <strain evidence="3 4">UAMH 11346</strain>
    </source>
</reference>
<evidence type="ECO:0000313" key="3">
    <source>
        <dbReference type="EMBL" id="EPE04005.1"/>
    </source>
</evidence>
<organism evidence="3 4">
    <name type="scientific">Ophiostoma piceae (strain UAMH 11346)</name>
    <name type="common">Sap stain fungus</name>
    <dbReference type="NCBI Taxonomy" id="1262450"/>
    <lineage>
        <taxon>Eukaryota</taxon>
        <taxon>Fungi</taxon>
        <taxon>Dikarya</taxon>
        <taxon>Ascomycota</taxon>
        <taxon>Pezizomycotina</taxon>
        <taxon>Sordariomycetes</taxon>
        <taxon>Sordariomycetidae</taxon>
        <taxon>Ophiostomatales</taxon>
        <taxon>Ophiostomataceae</taxon>
        <taxon>Ophiostoma</taxon>
    </lineage>
</organism>
<dbReference type="Pfam" id="PF10056">
    <property type="entry name" value="DUF2293"/>
    <property type="match status" value="1"/>
</dbReference>
<dbReference type="PANTHER" id="PTHR38113">
    <property type="match status" value="1"/>
</dbReference>
<feature type="compositionally biased region" description="Low complexity" evidence="1">
    <location>
        <begin position="253"/>
        <end position="264"/>
    </location>
</feature>
<feature type="domain" description="DUF2293" evidence="2">
    <location>
        <begin position="105"/>
        <end position="203"/>
    </location>
</feature>
<dbReference type="AlphaFoldDB" id="S3CTH9"/>
<dbReference type="OMA" id="NCIWISS"/>
<proteinExistence type="predicted"/>
<evidence type="ECO:0000259" key="2">
    <source>
        <dbReference type="Pfam" id="PF10056"/>
    </source>
</evidence>
<feature type="region of interest" description="Disordered" evidence="1">
    <location>
        <begin position="204"/>
        <end position="327"/>
    </location>
</feature>
<dbReference type="EMBL" id="KE148163">
    <property type="protein sequence ID" value="EPE04005.1"/>
    <property type="molecule type" value="Genomic_DNA"/>
</dbReference>
<dbReference type="HOGENOM" id="CLU_060995_0_0_1"/>
<sequence length="327" mass="35447">MTAGKDTVVHPSAPMPKGYTFVSKGNVYITAHCRSATYAANKPLYVVSKKAGTARSASKGGVLGLRCPIHIAKAVREDERASRSTRHEATAKRDDTLANTFRDALLAAYPDTPRDMVPQVVKHAMTKRQGRVARTGTLKLDQRVRLAVRAHIRHCHTNYDALLRGTDKDKQPKLKKGQPQAGVSREEARRLTLGQVDRIEHVWAAKAPKPNAQKPEAQKPSGTSVKAGLLARKARRETTVPKKSTANRVQKQTATATPSPTRPTRLSKSAAASRIAQCLRSPRGGRGHGTPDVIVIDSSDEDIDGGVDISSDESEVVSSDSDEYISI</sequence>
<evidence type="ECO:0000313" key="4">
    <source>
        <dbReference type="Proteomes" id="UP000016923"/>
    </source>
</evidence>
<keyword evidence="4" id="KW-1185">Reference proteome</keyword>
<protein>
    <submittedName>
        <fullName evidence="3">Alanine and arginine rich protein</fullName>
    </submittedName>
</protein>